<feature type="transmembrane region" description="Helical" evidence="1">
    <location>
        <begin position="41"/>
        <end position="58"/>
    </location>
</feature>
<dbReference type="AlphaFoldDB" id="A0A9D1G815"/>
<keyword evidence="1" id="KW-0472">Membrane</keyword>
<proteinExistence type="predicted"/>
<reference evidence="2" key="1">
    <citation type="submission" date="2020-10" db="EMBL/GenBank/DDBJ databases">
        <authorList>
            <person name="Gilroy R."/>
        </authorList>
    </citation>
    <scope>NUCLEOTIDE SEQUENCE</scope>
    <source>
        <strain evidence="2">14508</strain>
    </source>
</reference>
<name>A0A9D1G815_9FIRM</name>
<protein>
    <submittedName>
        <fullName evidence="2">Uncharacterized protein</fullName>
    </submittedName>
</protein>
<dbReference type="EMBL" id="DVKI01000042">
    <property type="protein sequence ID" value="HIT17010.1"/>
    <property type="molecule type" value="Genomic_DNA"/>
</dbReference>
<keyword evidence="1" id="KW-0812">Transmembrane</keyword>
<evidence type="ECO:0000313" key="3">
    <source>
        <dbReference type="Proteomes" id="UP000886893"/>
    </source>
</evidence>
<organism evidence="2 3">
    <name type="scientific">Candidatus Caccosoma faecigallinarum</name>
    <dbReference type="NCBI Taxonomy" id="2840720"/>
    <lineage>
        <taxon>Bacteria</taxon>
        <taxon>Bacillati</taxon>
        <taxon>Bacillota</taxon>
        <taxon>Bacillota incertae sedis</taxon>
        <taxon>Candidatus Caccosoma</taxon>
    </lineage>
</organism>
<dbReference type="Proteomes" id="UP000886893">
    <property type="component" value="Unassembled WGS sequence"/>
</dbReference>
<accession>A0A9D1G815</accession>
<sequence length="65" mass="7182">MEKKLALLISFLVLILSAFILIASASQISPGTIESILNDFFDVFAFIVIGIVGIVYSVKKIFQQF</sequence>
<evidence type="ECO:0000313" key="2">
    <source>
        <dbReference type="EMBL" id="HIT17010.1"/>
    </source>
</evidence>
<keyword evidence="1" id="KW-1133">Transmembrane helix</keyword>
<reference evidence="2" key="2">
    <citation type="journal article" date="2021" name="PeerJ">
        <title>Extensive microbial diversity within the chicken gut microbiome revealed by metagenomics and culture.</title>
        <authorList>
            <person name="Gilroy R."/>
            <person name="Ravi A."/>
            <person name="Getino M."/>
            <person name="Pursley I."/>
            <person name="Horton D.L."/>
            <person name="Alikhan N.F."/>
            <person name="Baker D."/>
            <person name="Gharbi K."/>
            <person name="Hall N."/>
            <person name="Watson M."/>
            <person name="Adriaenssens E.M."/>
            <person name="Foster-Nyarko E."/>
            <person name="Jarju S."/>
            <person name="Secka A."/>
            <person name="Antonio M."/>
            <person name="Oren A."/>
            <person name="Chaudhuri R.R."/>
            <person name="La Ragione R."/>
            <person name="Hildebrand F."/>
            <person name="Pallen M.J."/>
        </authorList>
    </citation>
    <scope>NUCLEOTIDE SEQUENCE</scope>
    <source>
        <strain evidence="2">14508</strain>
    </source>
</reference>
<evidence type="ECO:0000256" key="1">
    <source>
        <dbReference type="SAM" id="Phobius"/>
    </source>
</evidence>
<comment type="caution">
    <text evidence="2">The sequence shown here is derived from an EMBL/GenBank/DDBJ whole genome shotgun (WGS) entry which is preliminary data.</text>
</comment>
<gene>
    <name evidence="2" type="ORF">IAD04_01345</name>
</gene>